<sequence length="154" mass="17307">MRNRPYPRWLSRLFILTVAALTFTGFMQMPLAKRYALTAVPGMAWTGDFFLVHRMHYVLGALFLFVIALAAANWLRSWRRELTLTRLGAARAVAVGGLAVSGLLRVYRNLPDVTLDPLWIVTIEWVHLTLVMVLGVLALVALVRGASAYAVRKR</sequence>
<keyword evidence="1" id="KW-0812">Transmembrane</keyword>
<feature type="transmembrane region" description="Helical" evidence="1">
    <location>
        <begin position="56"/>
        <end position="75"/>
    </location>
</feature>
<dbReference type="Proteomes" id="UP000295506">
    <property type="component" value="Unassembled WGS sequence"/>
</dbReference>
<evidence type="ECO:0000313" key="3">
    <source>
        <dbReference type="EMBL" id="TDT92101.1"/>
    </source>
</evidence>
<keyword evidence="4" id="KW-1185">Reference proteome</keyword>
<keyword evidence="1" id="KW-0472">Membrane</keyword>
<dbReference type="EMBL" id="CP014206">
    <property type="protein sequence ID" value="AMK11087.1"/>
    <property type="molecule type" value="Genomic_DNA"/>
</dbReference>
<dbReference type="AlphaFoldDB" id="A0A126QMP8"/>
<protein>
    <submittedName>
        <fullName evidence="2">4Fe-4S ferredoxin</fullName>
    </submittedName>
</protein>
<evidence type="ECO:0000313" key="2">
    <source>
        <dbReference type="EMBL" id="AMK11087.1"/>
    </source>
</evidence>
<dbReference type="EMBL" id="SOBK01000001">
    <property type="protein sequence ID" value="TDT92101.1"/>
    <property type="molecule type" value="Genomic_DNA"/>
</dbReference>
<name>A0A126QMP8_9BACT</name>
<proteinExistence type="predicted"/>
<reference evidence="2 4" key="1">
    <citation type="journal article" date="2016" name="Front. Microbiol.">
        <title>Genome Sequence of the Piezophilic, Mesophilic Sulfate-Reducing Bacterium Desulfovibrio indicus J2T.</title>
        <authorList>
            <person name="Cao J."/>
            <person name="Maignien L."/>
            <person name="Shao Z."/>
            <person name="Alain K."/>
            <person name="Jebbar M."/>
        </authorList>
    </citation>
    <scope>NUCLEOTIDE SEQUENCE [LARGE SCALE GENOMIC DNA]</scope>
    <source>
        <strain evidence="2 4">J2</strain>
    </source>
</reference>
<organism evidence="3 5">
    <name type="scientific">Pseudodesulfovibrio indicus</name>
    <dbReference type="NCBI Taxonomy" id="1716143"/>
    <lineage>
        <taxon>Bacteria</taxon>
        <taxon>Pseudomonadati</taxon>
        <taxon>Thermodesulfobacteriota</taxon>
        <taxon>Desulfovibrionia</taxon>
        <taxon>Desulfovibrionales</taxon>
        <taxon>Desulfovibrionaceae</taxon>
    </lineage>
</organism>
<dbReference type="KEGG" id="dej:AWY79_08160"/>
<feature type="transmembrane region" description="Helical" evidence="1">
    <location>
        <begin position="87"/>
        <end position="107"/>
    </location>
</feature>
<evidence type="ECO:0000256" key="1">
    <source>
        <dbReference type="SAM" id="Phobius"/>
    </source>
</evidence>
<feature type="transmembrane region" description="Helical" evidence="1">
    <location>
        <begin position="127"/>
        <end position="151"/>
    </location>
</feature>
<dbReference type="Proteomes" id="UP000055611">
    <property type="component" value="Chromosome"/>
</dbReference>
<evidence type="ECO:0000313" key="5">
    <source>
        <dbReference type="Proteomes" id="UP000295506"/>
    </source>
</evidence>
<evidence type="ECO:0000313" key="4">
    <source>
        <dbReference type="Proteomes" id="UP000055611"/>
    </source>
</evidence>
<keyword evidence="1" id="KW-1133">Transmembrane helix</keyword>
<accession>A0A126QMP8</accession>
<dbReference type="RefSeq" id="WP_066802349.1">
    <property type="nucleotide sequence ID" value="NZ_CP014206.1"/>
</dbReference>
<reference evidence="3 5" key="2">
    <citation type="submission" date="2019-03" db="EMBL/GenBank/DDBJ databases">
        <title>Genomic Encyclopedia of Type Strains, Phase IV (KMG-IV): sequencing the most valuable type-strain genomes for metagenomic binning, comparative biology and taxonomic classification.</title>
        <authorList>
            <person name="Goeker M."/>
        </authorList>
    </citation>
    <scope>NUCLEOTIDE SEQUENCE [LARGE SCALE GENOMIC DNA]</scope>
    <source>
        <strain evidence="3 5">DSM 101483</strain>
    </source>
</reference>
<dbReference type="OrthoDB" id="9787143at2"/>
<gene>
    <name evidence="2" type="ORF">AWY79_08160</name>
    <name evidence="3" type="ORF">EDC59_101505</name>
</gene>